<dbReference type="PROSITE" id="PS51387">
    <property type="entry name" value="FAD_PCMH"/>
    <property type="match status" value="1"/>
</dbReference>
<evidence type="ECO:0000256" key="16">
    <source>
        <dbReference type="ARBA" id="ARBA00048914"/>
    </source>
</evidence>
<comment type="catalytic activity">
    <reaction evidence="16">
        <text>UDP-N-acetyl-alpha-D-muramate + NADP(+) = UDP-N-acetyl-3-O-(1-carboxyvinyl)-alpha-D-glucosamine + NADPH + H(+)</text>
        <dbReference type="Rhea" id="RHEA:12248"/>
        <dbReference type="ChEBI" id="CHEBI:15378"/>
        <dbReference type="ChEBI" id="CHEBI:57783"/>
        <dbReference type="ChEBI" id="CHEBI:58349"/>
        <dbReference type="ChEBI" id="CHEBI:68483"/>
        <dbReference type="ChEBI" id="CHEBI:70757"/>
        <dbReference type="EC" id="1.3.1.98"/>
    </reaction>
</comment>
<evidence type="ECO:0000256" key="7">
    <source>
        <dbReference type="ARBA" id="ARBA00022618"/>
    </source>
</evidence>
<dbReference type="NCBIfam" id="NF010480">
    <property type="entry name" value="PRK13905.1"/>
    <property type="match status" value="1"/>
</dbReference>
<dbReference type="GO" id="GO:0071555">
    <property type="term" value="P:cell wall organization"/>
    <property type="evidence" value="ECO:0007669"/>
    <property type="project" value="UniProtKB-KW"/>
</dbReference>
<comment type="caution">
    <text evidence="19">The sequence shown here is derived from an EMBL/GenBank/DDBJ whole genome shotgun (WGS) entry which is preliminary data.</text>
</comment>
<dbReference type="InterPro" id="IPR036318">
    <property type="entry name" value="FAD-bd_PCMH-like_sf"/>
</dbReference>
<evidence type="ECO:0000256" key="1">
    <source>
        <dbReference type="ARBA" id="ARBA00001974"/>
    </source>
</evidence>
<dbReference type="UniPathway" id="UPA00219"/>
<evidence type="ECO:0000259" key="18">
    <source>
        <dbReference type="PROSITE" id="PS51387"/>
    </source>
</evidence>
<dbReference type="GO" id="GO:0008762">
    <property type="term" value="F:UDP-N-acetylmuramate dehydrogenase activity"/>
    <property type="evidence" value="ECO:0007669"/>
    <property type="project" value="UniProtKB-EC"/>
</dbReference>
<keyword evidence="9" id="KW-0274">FAD</keyword>
<keyword evidence="11" id="KW-0133">Cell shape</keyword>
<evidence type="ECO:0000256" key="4">
    <source>
        <dbReference type="ARBA" id="ARBA00004752"/>
    </source>
</evidence>
<reference evidence="19 20" key="1">
    <citation type="journal article" date="2017" name="Mol. Plant">
        <title>The Genome of Medicinal Plant Macleaya cordata Provides New Insights into Benzylisoquinoline Alkaloids Metabolism.</title>
        <authorList>
            <person name="Liu X."/>
            <person name="Liu Y."/>
            <person name="Huang P."/>
            <person name="Ma Y."/>
            <person name="Qing Z."/>
            <person name="Tang Q."/>
            <person name="Cao H."/>
            <person name="Cheng P."/>
            <person name="Zheng Y."/>
            <person name="Yuan Z."/>
            <person name="Zhou Y."/>
            <person name="Liu J."/>
            <person name="Tang Z."/>
            <person name="Zhuo Y."/>
            <person name="Zhang Y."/>
            <person name="Yu L."/>
            <person name="Huang J."/>
            <person name="Yang P."/>
            <person name="Peng Q."/>
            <person name="Zhang J."/>
            <person name="Jiang W."/>
            <person name="Zhang Z."/>
            <person name="Lin K."/>
            <person name="Ro D.K."/>
            <person name="Chen X."/>
            <person name="Xiong X."/>
            <person name="Shang Y."/>
            <person name="Huang S."/>
            <person name="Zeng J."/>
        </authorList>
    </citation>
    <scope>NUCLEOTIDE SEQUENCE [LARGE SCALE GENOMIC DNA]</scope>
    <source>
        <strain evidence="20">cv. BLH2017</strain>
        <tissue evidence="19">Root</tissue>
    </source>
</reference>
<feature type="region of interest" description="Disordered" evidence="17">
    <location>
        <begin position="23"/>
        <end position="62"/>
    </location>
</feature>
<dbReference type="GO" id="GO:0008360">
    <property type="term" value="P:regulation of cell shape"/>
    <property type="evidence" value="ECO:0007669"/>
    <property type="project" value="UniProtKB-KW"/>
</dbReference>
<accession>A0A200Q3E8</accession>
<dbReference type="InParanoid" id="A0A200Q3E8"/>
<organism evidence="19 20">
    <name type="scientific">Macleaya cordata</name>
    <name type="common">Five-seeded plume-poppy</name>
    <name type="synonym">Bocconia cordata</name>
    <dbReference type="NCBI Taxonomy" id="56857"/>
    <lineage>
        <taxon>Eukaryota</taxon>
        <taxon>Viridiplantae</taxon>
        <taxon>Streptophyta</taxon>
        <taxon>Embryophyta</taxon>
        <taxon>Tracheophyta</taxon>
        <taxon>Spermatophyta</taxon>
        <taxon>Magnoliopsida</taxon>
        <taxon>Ranunculales</taxon>
        <taxon>Papaveraceae</taxon>
        <taxon>Papaveroideae</taxon>
        <taxon>Macleaya</taxon>
    </lineage>
</organism>
<dbReference type="InterPro" id="IPR006094">
    <property type="entry name" value="Oxid_FAD_bind_N"/>
</dbReference>
<keyword evidence="8" id="KW-0285">Flavoprotein</keyword>
<dbReference type="SUPFAM" id="SSF56194">
    <property type="entry name" value="Uridine diphospho-N-Acetylenolpyruvylglucosamine reductase, MurB, C-terminal domain"/>
    <property type="match status" value="1"/>
</dbReference>
<dbReference type="PANTHER" id="PTHR21071:SF4">
    <property type="entry name" value="UDP-N-ACETYLENOLPYRUVOYLGLUCOSAMINE REDUCTASE"/>
    <property type="match status" value="1"/>
</dbReference>
<dbReference type="Pfam" id="PF02873">
    <property type="entry name" value="MurB_C"/>
    <property type="match status" value="1"/>
</dbReference>
<comment type="function">
    <text evidence="2">Cell wall formation.</text>
</comment>
<evidence type="ECO:0000256" key="2">
    <source>
        <dbReference type="ARBA" id="ARBA00003921"/>
    </source>
</evidence>
<evidence type="ECO:0000256" key="11">
    <source>
        <dbReference type="ARBA" id="ARBA00022960"/>
    </source>
</evidence>
<sequence length="392" mass="43689">MVLHLNKQSSELFIRIPIPFTNKSKNHQKTTHHQIQISRRRKPPHISSVSHDHHHLSKPLQQSTTITTTTKNCIPKQEEEEMEEDIKSGLKFVRGKKLLSQLSTWGIGGPCNYFVQVSDQTQLLSAIRYCGEHSIRFLIIGKGSNCLFDDLGFDGCVILNRIEFIERIEPGMYRMGSGYPLNRLAVRCSSEGFTGLEFAAGVPGTVGGGAYMNAGANGQEISDAIYSVEIVRTDGRHETLNRNDLTFGYRTSSFQAMEDLAAIVAVTFQLKPSESARERQQAYLTRRKLSQPLVERSAGSVFQNPSGVGFSAGELIEKAGLKGFRVGGAMVSEIHANFLINCGGSTSRDMLQLINLVRDKINQKFGIQLKQEIRYVHPYNGFDPNRNDLPTL</sequence>
<dbReference type="EC" id="1.3.1.98" evidence="5"/>
<keyword evidence="13" id="KW-0560">Oxidoreductase</keyword>
<dbReference type="InterPro" id="IPR011601">
    <property type="entry name" value="MurB_C"/>
</dbReference>
<dbReference type="InterPro" id="IPR036635">
    <property type="entry name" value="MurB_C_sf"/>
</dbReference>
<dbReference type="Proteomes" id="UP000195402">
    <property type="component" value="Unassembled WGS sequence"/>
</dbReference>
<evidence type="ECO:0000256" key="14">
    <source>
        <dbReference type="ARBA" id="ARBA00023306"/>
    </source>
</evidence>
<keyword evidence="6" id="KW-0963">Cytoplasm</keyword>
<dbReference type="GO" id="GO:0051301">
    <property type="term" value="P:cell division"/>
    <property type="evidence" value="ECO:0007669"/>
    <property type="project" value="UniProtKB-KW"/>
</dbReference>
<dbReference type="GO" id="GO:0005829">
    <property type="term" value="C:cytosol"/>
    <property type="evidence" value="ECO:0007669"/>
    <property type="project" value="TreeGrafter"/>
</dbReference>
<keyword evidence="12" id="KW-0573">Peptidoglycan synthesis</keyword>
<evidence type="ECO:0000256" key="3">
    <source>
        <dbReference type="ARBA" id="ARBA00004496"/>
    </source>
</evidence>
<dbReference type="OrthoDB" id="66620at2759"/>
<dbReference type="HAMAP" id="MF_00037">
    <property type="entry name" value="MurB"/>
    <property type="match status" value="1"/>
</dbReference>
<evidence type="ECO:0000256" key="10">
    <source>
        <dbReference type="ARBA" id="ARBA00022857"/>
    </source>
</evidence>
<proteinExistence type="inferred from homology"/>
<keyword evidence="14" id="KW-0131">Cell cycle</keyword>
<protein>
    <recommendedName>
        <fullName evidence="5">UDP-N-acetylmuramate dehydrogenase</fullName>
        <ecNumber evidence="5">1.3.1.98</ecNumber>
    </recommendedName>
</protein>
<evidence type="ECO:0000313" key="19">
    <source>
        <dbReference type="EMBL" id="OVA04975.1"/>
    </source>
</evidence>
<dbReference type="STRING" id="56857.A0A200Q3E8"/>
<dbReference type="SUPFAM" id="SSF56176">
    <property type="entry name" value="FAD-binding/transporter-associated domain-like"/>
    <property type="match status" value="1"/>
</dbReference>
<feature type="domain" description="FAD-binding PCMH-type" evidence="18">
    <location>
        <begin position="106"/>
        <end position="273"/>
    </location>
</feature>
<evidence type="ECO:0000256" key="6">
    <source>
        <dbReference type="ARBA" id="ARBA00022490"/>
    </source>
</evidence>
<dbReference type="NCBIfam" id="TIGR00179">
    <property type="entry name" value="murB"/>
    <property type="match status" value="1"/>
</dbReference>
<dbReference type="EMBL" id="MVGT01003194">
    <property type="protein sequence ID" value="OVA04975.1"/>
    <property type="molecule type" value="Genomic_DNA"/>
</dbReference>
<keyword evidence="7" id="KW-0132">Cell division</keyword>
<gene>
    <name evidence="19" type="ORF">BVC80_1211g39</name>
</gene>
<keyword evidence="20" id="KW-1185">Reference proteome</keyword>
<feature type="compositionally biased region" description="Basic residues" evidence="17">
    <location>
        <begin position="24"/>
        <end position="44"/>
    </location>
</feature>
<dbReference type="GO" id="GO:0071949">
    <property type="term" value="F:FAD binding"/>
    <property type="evidence" value="ECO:0007669"/>
    <property type="project" value="InterPro"/>
</dbReference>
<dbReference type="Gene3D" id="3.30.465.10">
    <property type="match status" value="1"/>
</dbReference>
<keyword evidence="10" id="KW-0521">NADP</keyword>
<dbReference type="Gene3D" id="3.30.43.10">
    <property type="entry name" value="Uridine Diphospho-n-acetylenolpyruvylglucosamine Reductase, domain 2"/>
    <property type="match status" value="1"/>
</dbReference>
<dbReference type="AlphaFoldDB" id="A0A200Q3E8"/>
<keyword evidence="15" id="KW-0961">Cell wall biogenesis/degradation</keyword>
<evidence type="ECO:0000256" key="5">
    <source>
        <dbReference type="ARBA" id="ARBA00012518"/>
    </source>
</evidence>
<dbReference type="InterPro" id="IPR003170">
    <property type="entry name" value="MurB"/>
</dbReference>
<dbReference type="InterPro" id="IPR016169">
    <property type="entry name" value="FAD-bd_PCMH_sub2"/>
</dbReference>
<name>A0A200Q3E8_MACCD</name>
<comment type="pathway">
    <text evidence="4">Cell wall biogenesis; peptidoglycan biosynthesis.</text>
</comment>
<dbReference type="OMA" id="APLTWFR"/>
<dbReference type="InterPro" id="IPR016167">
    <property type="entry name" value="FAD-bd_PCMH_sub1"/>
</dbReference>
<evidence type="ECO:0000256" key="8">
    <source>
        <dbReference type="ARBA" id="ARBA00022630"/>
    </source>
</evidence>
<evidence type="ECO:0000313" key="20">
    <source>
        <dbReference type="Proteomes" id="UP000195402"/>
    </source>
</evidence>
<evidence type="ECO:0000256" key="17">
    <source>
        <dbReference type="SAM" id="MobiDB-lite"/>
    </source>
</evidence>
<dbReference type="Gene3D" id="3.90.78.10">
    <property type="entry name" value="UDP-N-acetylenolpyruvoylglucosamine reductase, C-terminal domain"/>
    <property type="match status" value="1"/>
</dbReference>
<comment type="cofactor">
    <cofactor evidence="1">
        <name>FAD</name>
        <dbReference type="ChEBI" id="CHEBI:57692"/>
    </cofactor>
</comment>
<dbReference type="PANTHER" id="PTHR21071">
    <property type="entry name" value="UDP-N-ACETYLENOLPYRUVOYLGLUCOSAMINE REDUCTASE"/>
    <property type="match status" value="1"/>
</dbReference>
<comment type="subcellular location">
    <subcellularLocation>
        <location evidence="3">Cytoplasm</location>
    </subcellularLocation>
</comment>
<evidence type="ECO:0000256" key="12">
    <source>
        <dbReference type="ARBA" id="ARBA00022984"/>
    </source>
</evidence>
<evidence type="ECO:0000256" key="9">
    <source>
        <dbReference type="ARBA" id="ARBA00022827"/>
    </source>
</evidence>
<dbReference type="Pfam" id="PF01565">
    <property type="entry name" value="FAD_binding_4"/>
    <property type="match status" value="1"/>
</dbReference>
<evidence type="ECO:0000256" key="15">
    <source>
        <dbReference type="ARBA" id="ARBA00023316"/>
    </source>
</evidence>
<dbReference type="InterPro" id="IPR016166">
    <property type="entry name" value="FAD-bd_PCMH"/>
</dbReference>
<evidence type="ECO:0000256" key="13">
    <source>
        <dbReference type="ARBA" id="ARBA00023002"/>
    </source>
</evidence>